<protein>
    <recommendedName>
        <fullName evidence="3">Fido domain-containing protein</fullName>
    </recommendedName>
</protein>
<dbReference type="Proteomes" id="UP000278632">
    <property type="component" value="Unassembled WGS sequence"/>
</dbReference>
<comment type="caution">
    <text evidence="1">The sequence shown here is derived from an EMBL/GenBank/DDBJ whole genome shotgun (WGS) entry which is preliminary data.</text>
</comment>
<dbReference type="RefSeq" id="WP_123191630.1">
    <property type="nucleotide sequence ID" value="NZ_QICD01000004.1"/>
</dbReference>
<organism evidence="1 2">
    <name type="scientific">Paraeggerthella hongkongensis</name>
    <dbReference type="NCBI Taxonomy" id="230658"/>
    <lineage>
        <taxon>Bacteria</taxon>
        <taxon>Bacillati</taxon>
        <taxon>Actinomycetota</taxon>
        <taxon>Coriobacteriia</taxon>
        <taxon>Eggerthellales</taxon>
        <taxon>Eggerthellaceae</taxon>
        <taxon>Paraeggerthella</taxon>
    </lineage>
</organism>
<evidence type="ECO:0000313" key="2">
    <source>
        <dbReference type="Proteomes" id="UP000278632"/>
    </source>
</evidence>
<dbReference type="EMBL" id="QICD01000004">
    <property type="protein sequence ID" value="RNL47129.1"/>
    <property type="molecule type" value="Genomic_DNA"/>
</dbReference>
<dbReference type="OrthoDB" id="3177929at2"/>
<evidence type="ECO:0000313" key="1">
    <source>
        <dbReference type="EMBL" id="RNL47129.1"/>
    </source>
</evidence>
<proteinExistence type="predicted"/>
<gene>
    <name evidence="1" type="ORF">DMP08_03715</name>
</gene>
<dbReference type="AlphaFoldDB" id="A0A3N0BGL6"/>
<keyword evidence="2" id="KW-1185">Reference proteome</keyword>
<evidence type="ECO:0008006" key="3">
    <source>
        <dbReference type="Google" id="ProtNLM"/>
    </source>
</evidence>
<accession>A0A3N0BGL6</accession>
<reference evidence="2" key="1">
    <citation type="submission" date="2018-05" db="EMBL/GenBank/DDBJ databases">
        <title>Genome Sequencing of selected type strains of the family Eggerthellaceae.</title>
        <authorList>
            <person name="Danylec N."/>
            <person name="Stoll D.A."/>
            <person name="Doetsch A."/>
            <person name="Huch M."/>
        </authorList>
    </citation>
    <scope>NUCLEOTIDE SEQUENCE [LARGE SCALE GENOMIC DNA]</scope>
    <source>
        <strain evidence="2">DSM 16106</strain>
    </source>
</reference>
<name>A0A3N0BGL6_9ACTN</name>
<sequence length="430" mass="49290">MSLELLKSPEFQLLLWRTERAPLLRRELDARFVPRGFTADEVWDVLAAVRKGQAFYGPIVEFVPEGVRKNWHTMPASLRYYLRQITRKTQKGSFLDVLIRERSGSRFVTQYYIEEAVANLKQDGFETDYESIRAAFSGERPCMTRAERLAVNFHGIMRNLDSYEEFPFDRSVLLRFYQELTEGLSDRELSGPETVPLLDQHAVSFRDDHVVDVIVATGNDLNTEPVQDPLMVSMLVNCHFWRLSPLPFCNNLMGCIASRFYLLKKGLPAFRFLPKTKILEDWKAGSFFSGSARYSLEESIVADGCETDWTAYYDSFMSIMLHMLQLMEESLASLKESDDLILDWIASVEDLNHRQKVILRRAVLSPETEFSISEHKAANGIAYSTARTDFEVLVARGLLLRTTKAMANVYLCVPDLRVSLARLMGSEPSR</sequence>